<dbReference type="Pfam" id="PF07690">
    <property type="entry name" value="MFS_1"/>
    <property type="match status" value="1"/>
</dbReference>
<keyword evidence="3" id="KW-0813">Transport</keyword>
<feature type="transmembrane region" description="Helical" evidence="8">
    <location>
        <begin position="218"/>
        <end position="237"/>
    </location>
</feature>
<keyword evidence="7 8" id="KW-0472">Membrane</keyword>
<dbReference type="GO" id="GO:0005886">
    <property type="term" value="C:plasma membrane"/>
    <property type="evidence" value="ECO:0007669"/>
    <property type="project" value="UniProtKB-SubCell"/>
</dbReference>
<dbReference type="Gene3D" id="1.20.1720.10">
    <property type="entry name" value="Multidrug resistance protein D"/>
    <property type="match status" value="1"/>
</dbReference>
<accession>A0A4S3M0H4</accession>
<evidence type="ECO:0000256" key="1">
    <source>
        <dbReference type="ARBA" id="ARBA00004651"/>
    </source>
</evidence>
<name>A0A4S3M0H4_9FLAO</name>
<dbReference type="GO" id="GO:1990961">
    <property type="term" value="P:xenobiotic detoxification by transmembrane export across the plasma membrane"/>
    <property type="evidence" value="ECO:0007669"/>
    <property type="project" value="InterPro"/>
</dbReference>
<dbReference type="NCBIfam" id="TIGR00710">
    <property type="entry name" value="efflux_Bcr_CflA"/>
    <property type="match status" value="1"/>
</dbReference>
<dbReference type="PANTHER" id="PTHR23502:SF132">
    <property type="entry name" value="POLYAMINE TRANSPORTER 2-RELATED"/>
    <property type="match status" value="1"/>
</dbReference>
<reference evidence="10 11" key="1">
    <citation type="submission" date="2019-04" db="EMBL/GenBank/DDBJ databases">
        <title>Draft genome sequence of Robertkochia marina CC-AMO-30D.</title>
        <authorList>
            <person name="Hameed A."/>
            <person name="Lin S.-Y."/>
            <person name="Shahina M."/>
            <person name="Lai W.-A."/>
            <person name="Young C.-C."/>
        </authorList>
    </citation>
    <scope>NUCLEOTIDE SEQUENCE [LARGE SCALE GENOMIC DNA]</scope>
    <source>
        <strain evidence="10 11">CC-AMO-30D</strain>
    </source>
</reference>
<evidence type="ECO:0000256" key="3">
    <source>
        <dbReference type="ARBA" id="ARBA00022448"/>
    </source>
</evidence>
<keyword evidence="6 8" id="KW-1133">Transmembrane helix</keyword>
<dbReference type="AlphaFoldDB" id="A0A4S3M0H4"/>
<keyword evidence="11" id="KW-1185">Reference proteome</keyword>
<feature type="transmembrane region" description="Helical" evidence="8">
    <location>
        <begin position="51"/>
        <end position="67"/>
    </location>
</feature>
<sequence>MIKKRPSSQLEFIALMASLMSIVALAIDALLPALDLIGFDIGITETANNQLLITMIFLGLGIGPLLFGPVSDSLGRKPIVFIGFVVFLMGSIVCVNASSLSVMIAGRILQGIGLSAPRTISIAMVRDLYRGDYMARIMSFITVVFLLVPIVAPAFGKFILDIYNWQAIFYAQLIFSVLVCLWFWKRQPETLSIQNRTPLSYTLFTRGTRELFKYPRTLGFTMISGFITGSFLVYLSASQHIFQEQYGLKEEFPYIFAGLAISVGLATFLNGKFVVKLGMERLVTFALLGYFIFSATYLILFFNAENPPVAVLLTFFALQFFAVGFLFGNLRALAMEPVGHIAGIAAAITGLISTLMAVPISTFIGRFVSGNRVYPLFIGFTTCAFLSIIILGYLKTYGFRFLQSRMRR</sequence>
<feature type="transmembrane region" description="Helical" evidence="8">
    <location>
        <begin position="282"/>
        <end position="302"/>
    </location>
</feature>
<dbReference type="Proteomes" id="UP000305939">
    <property type="component" value="Unassembled WGS sequence"/>
</dbReference>
<dbReference type="GO" id="GO:0042910">
    <property type="term" value="F:xenobiotic transmembrane transporter activity"/>
    <property type="evidence" value="ECO:0007669"/>
    <property type="project" value="InterPro"/>
</dbReference>
<dbReference type="InterPro" id="IPR036259">
    <property type="entry name" value="MFS_trans_sf"/>
</dbReference>
<feature type="transmembrane region" description="Helical" evidence="8">
    <location>
        <begin position="308"/>
        <end position="328"/>
    </location>
</feature>
<dbReference type="SUPFAM" id="SSF103473">
    <property type="entry name" value="MFS general substrate transporter"/>
    <property type="match status" value="1"/>
</dbReference>
<feature type="transmembrane region" description="Helical" evidence="8">
    <location>
        <begin position="162"/>
        <end position="184"/>
    </location>
</feature>
<evidence type="ECO:0000313" key="11">
    <source>
        <dbReference type="Proteomes" id="UP000305939"/>
    </source>
</evidence>
<dbReference type="EMBL" id="SSMC01000002">
    <property type="protein sequence ID" value="THD67894.1"/>
    <property type="molecule type" value="Genomic_DNA"/>
</dbReference>
<dbReference type="CDD" id="cd17320">
    <property type="entry name" value="MFS_MdfA_MDR_like"/>
    <property type="match status" value="1"/>
</dbReference>
<dbReference type="PANTHER" id="PTHR23502">
    <property type="entry name" value="MAJOR FACILITATOR SUPERFAMILY"/>
    <property type="match status" value="1"/>
</dbReference>
<keyword evidence="4" id="KW-1003">Cell membrane</keyword>
<dbReference type="InterPro" id="IPR004812">
    <property type="entry name" value="Efflux_drug-R_Bcr/CmlA"/>
</dbReference>
<proteinExistence type="inferred from homology"/>
<organism evidence="10 11">
    <name type="scientific">Robertkochia marina</name>
    <dbReference type="NCBI Taxonomy" id="1227945"/>
    <lineage>
        <taxon>Bacteria</taxon>
        <taxon>Pseudomonadati</taxon>
        <taxon>Bacteroidota</taxon>
        <taxon>Flavobacteriia</taxon>
        <taxon>Flavobacteriales</taxon>
        <taxon>Flavobacteriaceae</taxon>
        <taxon>Robertkochia</taxon>
    </lineage>
</organism>
<dbReference type="InterPro" id="IPR020846">
    <property type="entry name" value="MFS_dom"/>
</dbReference>
<evidence type="ECO:0000259" key="9">
    <source>
        <dbReference type="PROSITE" id="PS50850"/>
    </source>
</evidence>
<dbReference type="InterPro" id="IPR011701">
    <property type="entry name" value="MFS"/>
</dbReference>
<feature type="transmembrane region" description="Helical" evidence="8">
    <location>
        <begin position="12"/>
        <end position="31"/>
    </location>
</feature>
<evidence type="ECO:0000256" key="6">
    <source>
        <dbReference type="ARBA" id="ARBA00022989"/>
    </source>
</evidence>
<feature type="transmembrane region" description="Helical" evidence="8">
    <location>
        <begin position="137"/>
        <end position="156"/>
    </location>
</feature>
<evidence type="ECO:0000256" key="2">
    <source>
        <dbReference type="ARBA" id="ARBA00006236"/>
    </source>
</evidence>
<feature type="transmembrane region" description="Helical" evidence="8">
    <location>
        <begin position="340"/>
        <end position="364"/>
    </location>
</feature>
<evidence type="ECO:0000256" key="4">
    <source>
        <dbReference type="ARBA" id="ARBA00022475"/>
    </source>
</evidence>
<feature type="transmembrane region" description="Helical" evidence="8">
    <location>
        <begin position="79"/>
        <end position="98"/>
    </location>
</feature>
<feature type="transmembrane region" description="Helical" evidence="8">
    <location>
        <begin position="252"/>
        <end position="270"/>
    </location>
</feature>
<feature type="domain" description="Major facilitator superfamily (MFS) profile" evidence="9">
    <location>
        <begin position="10"/>
        <end position="407"/>
    </location>
</feature>
<comment type="caution">
    <text evidence="10">The sequence shown here is derived from an EMBL/GenBank/DDBJ whole genome shotgun (WGS) entry which is preliminary data.</text>
</comment>
<protein>
    <submittedName>
        <fullName evidence="10">Bcr/CflA family efflux MFS transporter</fullName>
    </submittedName>
</protein>
<dbReference type="RefSeq" id="WP_136336099.1">
    <property type="nucleotide sequence ID" value="NZ_QXMP01000019.1"/>
</dbReference>
<dbReference type="OrthoDB" id="9800416at2"/>
<feature type="transmembrane region" description="Helical" evidence="8">
    <location>
        <begin position="104"/>
        <end position="125"/>
    </location>
</feature>
<comment type="subcellular location">
    <subcellularLocation>
        <location evidence="1">Cell membrane</location>
        <topology evidence="1">Multi-pass membrane protein</topology>
    </subcellularLocation>
</comment>
<comment type="similarity">
    <text evidence="2">Belongs to the major facilitator superfamily. Bcr/CmlA family.</text>
</comment>
<dbReference type="PROSITE" id="PS50850">
    <property type="entry name" value="MFS"/>
    <property type="match status" value="1"/>
</dbReference>
<evidence type="ECO:0000256" key="5">
    <source>
        <dbReference type="ARBA" id="ARBA00022692"/>
    </source>
</evidence>
<gene>
    <name evidence="10" type="ORF">E7Z59_09600</name>
</gene>
<evidence type="ECO:0000313" key="10">
    <source>
        <dbReference type="EMBL" id="THD67894.1"/>
    </source>
</evidence>
<keyword evidence="5 8" id="KW-0812">Transmembrane</keyword>
<feature type="transmembrane region" description="Helical" evidence="8">
    <location>
        <begin position="376"/>
        <end position="398"/>
    </location>
</feature>
<evidence type="ECO:0000256" key="8">
    <source>
        <dbReference type="SAM" id="Phobius"/>
    </source>
</evidence>
<evidence type="ECO:0000256" key="7">
    <source>
        <dbReference type="ARBA" id="ARBA00023136"/>
    </source>
</evidence>